<evidence type="ECO:0000313" key="2">
    <source>
        <dbReference type="EMBL" id="MCL9816700.1"/>
    </source>
</evidence>
<evidence type="ECO:0008006" key="4">
    <source>
        <dbReference type="Google" id="ProtNLM"/>
    </source>
</evidence>
<name>A0AAE3K8N6_9EURY</name>
<evidence type="ECO:0000256" key="1">
    <source>
        <dbReference type="SAM" id="Phobius"/>
    </source>
</evidence>
<feature type="transmembrane region" description="Helical" evidence="1">
    <location>
        <begin position="12"/>
        <end position="30"/>
    </location>
</feature>
<dbReference type="EMBL" id="JAKRVX010000002">
    <property type="protein sequence ID" value="MCL9816700.1"/>
    <property type="molecule type" value="Genomic_DNA"/>
</dbReference>
<keyword evidence="1" id="KW-1133">Transmembrane helix</keyword>
<accession>A0AAE3K8N6</accession>
<dbReference type="RefSeq" id="WP_250583545.1">
    <property type="nucleotide sequence ID" value="NZ_JAKRVX010000002.1"/>
</dbReference>
<proteinExistence type="predicted"/>
<reference evidence="2" key="1">
    <citation type="journal article" date="2022" name="Syst. Appl. Microbiol.">
        <title>Natronocalculus amylovorans gen. nov., sp. nov., and Natranaeroarchaeum aerophilus sp. nov., dominant culturable amylolytic natronoarchaea from hypersaline soda lakes in southwestern Siberia.</title>
        <authorList>
            <person name="Sorokin D.Y."/>
            <person name="Elcheninov A.G."/>
            <person name="Khizhniak T.V."/>
            <person name="Koenen M."/>
            <person name="Bale N.J."/>
            <person name="Damste J.S.S."/>
            <person name="Kublanov I.V."/>
        </authorList>
    </citation>
    <scope>NUCLEOTIDE SEQUENCE</scope>
    <source>
        <strain evidence="2">AArc-St2</strain>
    </source>
</reference>
<gene>
    <name evidence="2" type="ORF">AArcSt2_07055</name>
</gene>
<comment type="caution">
    <text evidence="2">The sequence shown here is derived from an EMBL/GenBank/DDBJ whole genome shotgun (WGS) entry which is preliminary data.</text>
</comment>
<dbReference type="AlphaFoldDB" id="A0AAE3K8N6"/>
<keyword evidence="1" id="KW-0812">Transmembrane</keyword>
<keyword evidence="3" id="KW-1185">Reference proteome</keyword>
<protein>
    <recommendedName>
        <fullName evidence="4">Big-1 domain-containing protein</fullName>
    </recommendedName>
</protein>
<reference evidence="2" key="2">
    <citation type="submission" date="2022-02" db="EMBL/GenBank/DDBJ databases">
        <authorList>
            <person name="Elcheninov A.G."/>
            <person name="Sorokin D.Y."/>
            <person name="Kublanov I.V."/>
        </authorList>
    </citation>
    <scope>NUCLEOTIDE SEQUENCE</scope>
    <source>
        <strain evidence="2">AArc-St2</strain>
    </source>
</reference>
<organism evidence="2 3">
    <name type="scientific">Natronocalculus amylovorans</name>
    <dbReference type="NCBI Taxonomy" id="2917812"/>
    <lineage>
        <taxon>Archaea</taxon>
        <taxon>Methanobacteriati</taxon>
        <taxon>Methanobacteriota</taxon>
        <taxon>Stenosarchaea group</taxon>
        <taxon>Halobacteria</taxon>
        <taxon>Halobacteriales</taxon>
        <taxon>Haloferacaceae</taxon>
        <taxon>Natronocalculus</taxon>
    </lineage>
</organism>
<evidence type="ECO:0000313" key="3">
    <source>
        <dbReference type="Proteomes" id="UP001203207"/>
    </source>
</evidence>
<keyword evidence="1" id="KW-0472">Membrane</keyword>
<dbReference type="Proteomes" id="UP001203207">
    <property type="component" value="Unassembled WGS sequence"/>
</dbReference>
<sequence>MSLFGDNRAQSVQVGAVLLFAILIIFLSIWQVQVVPSENNQVEFQHNIDVQGDLEDYRNSLLTVPPRSDAQFSSELRPTRIRLGTQYPTRIIGVNPPPATGSLSTDRGSVNITAEVSDDISLEGSAEEILLADRNTTLLTYQPRYSEYTEAPTTRLEHTLLYNQFDERSLSVSNQRLIRSSDTGDNLINLVLLEGDVSEQGMRTTLEPVVIDGPTINVPIEPDSDGELTLSLPTHSPAIWNETIGTDFGDNNARVAAYDGENITIEFDDEILGDWKIRVSKIGLNGGDTGEDELSSIRTIDESSEEANESIPAAESQYNILWEEPVESGGDHEVGPGGEIAGSVRVTDRETGEPVESATVDIATSNGTLFNESSDEVFTETGVTNSSGYYNFTITVGETEGSGSLYAAAGDDVDRIQATVTQNDTSGQAGQVQELSGETATAGSSGQLNFILNNTGDTDVTITEIGINETSTAATELSNPGEIEADGDLVYEGGITIDSNSPNSADVVQLDLPVTILSGNDAAFNFDKFRNPSATGSPNVNMDGETVSIYLIFEDGSSTRVELQA</sequence>